<dbReference type="Proteomes" id="UP000434639">
    <property type="component" value="Unassembled WGS sequence"/>
</dbReference>
<evidence type="ECO:0000313" key="1">
    <source>
        <dbReference type="EMBL" id="MTH54322.1"/>
    </source>
</evidence>
<sequence>MQHRTKSSCVKNHLKPMISVDPLASLDIFGQQRISTQEPHLTKNLFSFHIEITEKLKFCQRNKNDSAGMISICLYPILAQPILKGSDLLEY</sequence>
<organism evidence="1 2">
    <name type="scientific">Metabacillus mangrovi</name>
    <dbReference type="NCBI Taxonomy" id="1491830"/>
    <lineage>
        <taxon>Bacteria</taxon>
        <taxon>Bacillati</taxon>
        <taxon>Bacillota</taxon>
        <taxon>Bacilli</taxon>
        <taxon>Bacillales</taxon>
        <taxon>Bacillaceae</taxon>
        <taxon>Metabacillus</taxon>
    </lineage>
</organism>
<accession>A0A7X2S6I8</accession>
<dbReference type="AlphaFoldDB" id="A0A7X2S6I8"/>
<keyword evidence="2" id="KW-1185">Reference proteome</keyword>
<comment type="caution">
    <text evidence="1">The sequence shown here is derived from an EMBL/GenBank/DDBJ whole genome shotgun (WGS) entry which is preliminary data.</text>
</comment>
<protein>
    <submittedName>
        <fullName evidence="1">Uncharacterized protein</fullName>
    </submittedName>
</protein>
<gene>
    <name evidence="1" type="ORF">GKZ89_13000</name>
</gene>
<name>A0A7X2S6I8_9BACI</name>
<reference evidence="1 2" key="1">
    <citation type="journal article" date="2017" name="Int. J. Syst. Evol. Microbiol.">
        <title>Bacillus mangrovi sp. nov., isolated from a sediment sample from a mangrove forest.</title>
        <authorList>
            <person name="Gupta V."/>
            <person name="Singh P.K."/>
            <person name="Korpole S."/>
            <person name="Tanuku N.R.S."/>
            <person name="Pinnaka A.K."/>
        </authorList>
    </citation>
    <scope>NUCLEOTIDE SEQUENCE [LARGE SCALE GENOMIC DNA]</scope>
    <source>
        <strain evidence="1 2">KCTC 33872</strain>
    </source>
</reference>
<proteinExistence type="predicted"/>
<dbReference type="EMBL" id="WMIB01000013">
    <property type="protein sequence ID" value="MTH54322.1"/>
    <property type="molecule type" value="Genomic_DNA"/>
</dbReference>
<evidence type="ECO:0000313" key="2">
    <source>
        <dbReference type="Proteomes" id="UP000434639"/>
    </source>
</evidence>
<dbReference type="OrthoDB" id="2889131at2"/>